<keyword evidence="1" id="KW-0472">Membrane</keyword>
<name>A0A367F4M0_9ACTN</name>
<keyword evidence="1" id="KW-0812">Transmembrane</keyword>
<protein>
    <submittedName>
        <fullName evidence="2">Uncharacterized protein</fullName>
    </submittedName>
</protein>
<dbReference type="AlphaFoldDB" id="A0A367F4M0"/>
<accession>A0A367F4M0</accession>
<evidence type="ECO:0000313" key="2">
    <source>
        <dbReference type="EMBL" id="RCG25324.1"/>
    </source>
</evidence>
<gene>
    <name evidence="2" type="ORF">DQ384_31105</name>
</gene>
<dbReference type="EMBL" id="QOIL01000022">
    <property type="protein sequence ID" value="RCG25324.1"/>
    <property type="molecule type" value="Genomic_DNA"/>
</dbReference>
<organism evidence="2 3">
    <name type="scientific">Sphaerisporangium album</name>
    <dbReference type="NCBI Taxonomy" id="509200"/>
    <lineage>
        <taxon>Bacteria</taxon>
        <taxon>Bacillati</taxon>
        <taxon>Actinomycetota</taxon>
        <taxon>Actinomycetes</taxon>
        <taxon>Streptosporangiales</taxon>
        <taxon>Streptosporangiaceae</taxon>
        <taxon>Sphaerisporangium</taxon>
    </lineage>
</organism>
<evidence type="ECO:0000313" key="3">
    <source>
        <dbReference type="Proteomes" id="UP000253094"/>
    </source>
</evidence>
<feature type="transmembrane region" description="Helical" evidence="1">
    <location>
        <begin position="47"/>
        <end position="67"/>
    </location>
</feature>
<sequence length="79" mass="9001">MEVLMGWKELARRDFSLGGLCLLGVVCFAVRLVLSQVLDYPVGVGEYVIYGVLWVPLALSWVWMRFIKRAGRGRGERIE</sequence>
<comment type="caution">
    <text evidence="2">The sequence shown here is derived from an EMBL/GenBank/DDBJ whole genome shotgun (WGS) entry which is preliminary data.</text>
</comment>
<keyword evidence="3" id="KW-1185">Reference proteome</keyword>
<dbReference type="Proteomes" id="UP000253094">
    <property type="component" value="Unassembled WGS sequence"/>
</dbReference>
<keyword evidence="1" id="KW-1133">Transmembrane helix</keyword>
<feature type="transmembrane region" description="Helical" evidence="1">
    <location>
        <begin position="15"/>
        <end position="35"/>
    </location>
</feature>
<evidence type="ECO:0000256" key="1">
    <source>
        <dbReference type="SAM" id="Phobius"/>
    </source>
</evidence>
<proteinExistence type="predicted"/>
<reference evidence="2 3" key="1">
    <citation type="submission" date="2018-06" db="EMBL/GenBank/DDBJ databases">
        <title>Sphaerisporangium craniellae sp. nov., isolated from a marine sponge in the South China Sea.</title>
        <authorList>
            <person name="Li L."/>
        </authorList>
    </citation>
    <scope>NUCLEOTIDE SEQUENCE [LARGE SCALE GENOMIC DNA]</scope>
    <source>
        <strain evidence="2 3">CCTCC AA 208026</strain>
    </source>
</reference>